<sequence length="122" mass="13441">MKEGEKYLNMAHHHQHQHQQQYDSGLEVADTQGPWSRNDIPLPEVTPYIHVDAKTASAPQVADDPLAWHHYYKQNPGLEVASSPSVATSGGYGGTTAAAAAYGANGQQHPRATTTRRRRRRS</sequence>
<dbReference type="Proteomes" id="UP001055172">
    <property type="component" value="Unassembled WGS sequence"/>
</dbReference>
<evidence type="ECO:0000256" key="1">
    <source>
        <dbReference type="SAM" id="MobiDB-lite"/>
    </source>
</evidence>
<gene>
    <name evidence="2" type="ORF">ColLi_09538</name>
</gene>
<proteinExistence type="predicted"/>
<feature type="compositionally biased region" description="Low complexity" evidence="1">
    <location>
        <begin position="95"/>
        <end position="106"/>
    </location>
</feature>
<dbReference type="AlphaFoldDB" id="A0AA37GTX6"/>
<dbReference type="EMBL" id="BPPX01000023">
    <property type="protein sequence ID" value="GJC86700.1"/>
    <property type="molecule type" value="Genomic_DNA"/>
</dbReference>
<organism evidence="2 3">
    <name type="scientific">Colletotrichum liriopes</name>
    <dbReference type="NCBI Taxonomy" id="708192"/>
    <lineage>
        <taxon>Eukaryota</taxon>
        <taxon>Fungi</taxon>
        <taxon>Dikarya</taxon>
        <taxon>Ascomycota</taxon>
        <taxon>Pezizomycotina</taxon>
        <taxon>Sordariomycetes</taxon>
        <taxon>Hypocreomycetidae</taxon>
        <taxon>Glomerellales</taxon>
        <taxon>Glomerellaceae</taxon>
        <taxon>Colletotrichum</taxon>
        <taxon>Colletotrichum spaethianum species complex</taxon>
    </lineage>
</organism>
<evidence type="ECO:0000313" key="2">
    <source>
        <dbReference type="EMBL" id="GJC86700.1"/>
    </source>
</evidence>
<name>A0AA37GTX6_9PEZI</name>
<feature type="region of interest" description="Disordered" evidence="1">
    <location>
        <begin position="79"/>
        <end position="122"/>
    </location>
</feature>
<accession>A0AA37GTX6</accession>
<protein>
    <submittedName>
        <fullName evidence="2">Uncharacterized protein</fullName>
    </submittedName>
</protein>
<keyword evidence="3" id="KW-1185">Reference proteome</keyword>
<comment type="caution">
    <text evidence="2">The sequence shown here is derived from an EMBL/GenBank/DDBJ whole genome shotgun (WGS) entry which is preliminary data.</text>
</comment>
<evidence type="ECO:0000313" key="3">
    <source>
        <dbReference type="Proteomes" id="UP001055172"/>
    </source>
</evidence>
<feature type="region of interest" description="Disordered" evidence="1">
    <location>
        <begin position="1"/>
        <end position="40"/>
    </location>
</feature>
<reference evidence="2 3" key="1">
    <citation type="submission" date="2021-07" db="EMBL/GenBank/DDBJ databases">
        <title>Genome data of Colletotrichum spaethianum.</title>
        <authorList>
            <person name="Utami Y.D."/>
            <person name="Hiruma K."/>
        </authorList>
    </citation>
    <scope>NUCLEOTIDE SEQUENCE [LARGE SCALE GENOMIC DNA]</scope>
    <source>
        <strain evidence="2 3">MAFF 242679</strain>
    </source>
</reference>